<accession>A0A2I0B5B9</accession>
<reference evidence="1 2" key="1">
    <citation type="journal article" date="2017" name="Nature">
        <title>The Apostasia genome and the evolution of orchids.</title>
        <authorList>
            <person name="Zhang G.Q."/>
            <person name="Liu K.W."/>
            <person name="Li Z."/>
            <person name="Lohaus R."/>
            <person name="Hsiao Y.Y."/>
            <person name="Niu S.C."/>
            <person name="Wang J.Y."/>
            <person name="Lin Y.C."/>
            <person name="Xu Q."/>
            <person name="Chen L.J."/>
            <person name="Yoshida K."/>
            <person name="Fujiwara S."/>
            <person name="Wang Z.W."/>
            <person name="Zhang Y.Q."/>
            <person name="Mitsuda N."/>
            <person name="Wang M."/>
            <person name="Liu G.H."/>
            <person name="Pecoraro L."/>
            <person name="Huang H.X."/>
            <person name="Xiao X.J."/>
            <person name="Lin M."/>
            <person name="Wu X.Y."/>
            <person name="Wu W.L."/>
            <person name="Chen Y.Y."/>
            <person name="Chang S.B."/>
            <person name="Sakamoto S."/>
            <person name="Ohme-Takagi M."/>
            <person name="Yagi M."/>
            <person name="Zeng S.J."/>
            <person name="Shen C.Y."/>
            <person name="Yeh C.M."/>
            <person name="Luo Y.B."/>
            <person name="Tsai W.C."/>
            <person name="Van de Peer Y."/>
            <person name="Liu Z.J."/>
        </authorList>
    </citation>
    <scope>NUCLEOTIDE SEQUENCE [LARGE SCALE GENOMIC DNA]</scope>
    <source>
        <strain evidence="2">cv. Shenzhen</strain>
        <tissue evidence="1">Stem</tissue>
    </source>
</reference>
<dbReference type="OrthoDB" id="10693330at2759"/>
<protein>
    <submittedName>
        <fullName evidence="1">Uncharacterized protein</fullName>
    </submittedName>
</protein>
<keyword evidence="2" id="KW-1185">Reference proteome</keyword>
<sequence>MHLRRGFLAAFTRFGHVCDALSTRFRRAFDALSTSFRRASDALSTRFRRAFHTLSTRFPRAFDAATRLRPGFAVAFCAFATRLRRISDDLSTRFQCSFDAFSAYLGIAALFQRKIRGLDSFSVGLPPTPDISVGFPILCQVCRAGALLYLPHVPHFDGGPCWASAHLWRGLGWLGL</sequence>
<name>A0A2I0B5B9_9ASPA</name>
<proteinExistence type="predicted"/>
<dbReference type="EMBL" id="KZ451911">
    <property type="protein sequence ID" value="PKA62971.1"/>
    <property type="molecule type" value="Genomic_DNA"/>
</dbReference>
<evidence type="ECO:0000313" key="2">
    <source>
        <dbReference type="Proteomes" id="UP000236161"/>
    </source>
</evidence>
<gene>
    <name evidence="1" type="ORF">AXF42_Ash007767</name>
</gene>
<dbReference type="Proteomes" id="UP000236161">
    <property type="component" value="Unassembled WGS sequence"/>
</dbReference>
<organism evidence="1 2">
    <name type="scientific">Apostasia shenzhenica</name>
    <dbReference type="NCBI Taxonomy" id="1088818"/>
    <lineage>
        <taxon>Eukaryota</taxon>
        <taxon>Viridiplantae</taxon>
        <taxon>Streptophyta</taxon>
        <taxon>Embryophyta</taxon>
        <taxon>Tracheophyta</taxon>
        <taxon>Spermatophyta</taxon>
        <taxon>Magnoliopsida</taxon>
        <taxon>Liliopsida</taxon>
        <taxon>Asparagales</taxon>
        <taxon>Orchidaceae</taxon>
        <taxon>Apostasioideae</taxon>
        <taxon>Apostasia</taxon>
    </lineage>
</organism>
<evidence type="ECO:0000313" key="1">
    <source>
        <dbReference type="EMBL" id="PKA62971.1"/>
    </source>
</evidence>
<dbReference type="AlphaFoldDB" id="A0A2I0B5B9"/>